<reference evidence="11 12" key="1">
    <citation type="submission" date="2018-08" db="EMBL/GenBank/DDBJ databases">
        <title>A genome reference for cultivated species of the human gut microbiota.</title>
        <authorList>
            <person name="Zou Y."/>
            <person name="Xue W."/>
            <person name="Luo G."/>
        </authorList>
    </citation>
    <scope>NUCLEOTIDE SEQUENCE [LARGE SCALE GENOMIC DNA]</scope>
    <source>
        <strain evidence="11 12">OF01-2LB</strain>
    </source>
</reference>
<protein>
    <submittedName>
        <fullName evidence="11">PTS galactitol transporter subunit IIC</fullName>
    </submittedName>
</protein>
<feature type="transmembrane region" description="Helical" evidence="9">
    <location>
        <begin position="416"/>
        <end position="442"/>
    </location>
</feature>
<evidence type="ECO:0000313" key="12">
    <source>
        <dbReference type="Proteomes" id="UP000260025"/>
    </source>
</evidence>
<evidence type="ECO:0000256" key="7">
    <source>
        <dbReference type="ARBA" id="ARBA00022989"/>
    </source>
</evidence>
<evidence type="ECO:0000256" key="1">
    <source>
        <dbReference type="ARBA" id="ARBA00004651"/>
    </source>
</evidence>
<dbReference type="GO" id="GO:0009401">
    <property type="term" value="P:phosphoenolpyruvate-dependent sugar phosphotransferase system"/>
    <property type="evidence" value="ECO:0007669"/>
    <property type="project" value="UniProtKB-KW"/>
</dbReference>
<dbReference type="InterPro" id="IPR013853">
    <property type="entry name" value="EIIC-GAT"/>
</dbReference>
<comment type="subcellular location">
    <subcellularLocation>
        <location evidence="1">Cell membrane</location>
        <topology evidence="1">Multi-pass membrane protein</topology>
    </subcellularLocation>
</comment>
<dbReference type="InterPro" id="IPR013014">
    <property type="entry name" value="PTS_EIIC_2"/>
</dbReference>
<evidence type="ECO:0000256" key="2">
    <source>
        <dbReference type="ARBA" id="ARBA00022448"/>
    </source>
</evidence>
<evidence type="ECO:0000313" key="11">
    <source>
        <dbReference type="EMBL" id="RGC17650.1"/>
    </source>
</evidence>
<evidence type="ECO:0000259" key="10">
    <source>
        <dbReference type="PROSITE" id="PS51104"/>
    </source>
</evidence>
<accession>A0A3E2W0X5</accession>
<keyword evidence="7 9" id="KW-1133">Transmembrane helix</keyword>
<feature type="transmembrane region" description="Helical" evidence="9">
    <location>
        <begin position="12"/>
        <end position="29"/>
    </location>
</feature>
<dbReference type="RefSeq" id="WP_117442222.1">
    <property type="nucleotide sequence ID" value="NZ_JAJFEN010000081.1"/>
</dbReference>
<proteinExistence type="predicted"/>
<feature type="transmembrane region" description="Helical" evidence="9">
    <location>
        <begin position="363"/>
        <end position="382"/>
    </location>
</feature>
<feature type="transmembrane region" description="Helical" evidence="9">
    <location>
        <begin position="95"/>
        <end position="112"/>
    </location>
</feature>
<gene>
    <name evidence="11" type="ORF">DXA38_04890</name>
</gene>
<evidence type="ECO:0000256" key="9">
    <source>
        <dbReference type="SAM" id="Phobius"/>
    </source>
</evidence>
<organism evidence="11 12">
    <name type="scientific">Clostridium innocuum</name>
    <dbReference type="NCBI Taxonomy" id="1522"/>
    <lineage>
        <taxon>Bacteria</taxon>
        <taxon>Bacillati</taxon>
        <taxon>Bacillota</taxon>
        <taxon>Clostridia</taxon>
        <taxon>Eubacteriales</taxon>
        <taxon>Clostridiaceae</taxon>
        <taxon>Clostridium</taxon>
    </lineage>
</organism>
<dbReference type="Pfam" id="PF03611">
    <property type="entry name" value="EIIC-GAT"/>
    <property type="match status" value="1"/>
</dbReference>
<dbReference type="PANTHER" id="PTHR37324">
    <property type="entry name" value="PTS SYSTEM GALACTITOL-SPECIFIC EIIC COMPONENT"/>
    <property type="match status" value="1"/>
</dbReference>
<dbReference type="PIRSF" id="PIRSF006304">
    <property type="entry name" value="GatC"/>
    <property type="match status" value="1"/>
</dbReference>
<dbReference type="GO" id="GO:0005886">
    <property type="term" value="C:plasma membrane"/>
    <property type="evidence" value="ECO:0007669"/>
    <property type="project" value="UniProtKB-SubCell"/>
</dbReference>
<keyword evidence="3" id="KW-1003">Cell membrane</keyword>
<evidence type="ECO:0000256" key="8">
    <source>
        <dbReference type="ARBA" id="ARBA00023136"/>
    </source>
</evidence>
<sequence>MLDVVRSVFNTFGATVFVPIMLFIVAKMMGVKTQKAFDCGILAAVGLTGFTFVINSYSAVITPVVERMVTNAGINLSIVDIGWQATSVVAYSTEIGILFFAIAIILQLVLYFTKFTNVFMVSDLWNNYGFMVWGSMLYILTGNLYLSFLLMIVQNLYTLLFAEVLAPRFSKYYKYPNCCMTVPMHCEAVPFAIVMNAILNKIGFKKIQLNPSTLEKKAGMFADPKVIGLFLGALISVLGYSNELGKLESWGAIATCAISTAAIMAIFPKIAGIFASAFTPLSAAYSKKAAASGKGRKWFIAVNDAVAYGETATLVTGIILMPIILVVSFILPGNKFLPLVDLCALPYMIEVFICVTDGNMAKSIVCGAIWYTFGLLCVTLVAPYFTEVAASVGVEMAMAGTLVASFGVMARPLNCLSFLAFLSMNPLLIGGVIVLYIILYVANRKKGSVLEEYMETCNKLPEMEEV</sequence>
<comment type="caution">
    <text evidence="11">The sequence shown here is derived from an EMBL/GenBank/DDBJ whole genome shotgun (WGS) entry which is preliminary data.</text>
</comment>
<keyword evidence="5" id="KW-0598">Phosphotransferase system</keyword>
<feature type="transmembrane region" description="Helical" evidence="9">
    <location>
        <begin position="336"/>
        <end position="356"/>
    </location>
</feature>
<keyword evidence="2" id="KW-0813">Transport</keyword>
<keyword evidence="6 9" id="KW-0812">Transmembrane</keyword>
<dbReference type="Proteomes" id="UP000260025">
    <property type="component" value="Unassembled WGS sequence"/>
</dbReference>
<evidence type="ECO:0000256" key="4">
    <source>
        <dbReference type="ARBA" id="ARBA00022597"/>
    </source>
</evidence>
<feature type="transmembrane region" description="Helical" evidence="9">
    <location>
        <begin position="41"/>
        <end position="61"/>
    </location>
</feature>
<dbReference type="AlphaFoldDB" id="A0A3E2W0X5"/>
<feature type="domain" description="PTS EIIC type-2" evidence="10">
    <location>
        <begin position="6"/>
        <end position="452"/>
    </location>
</feature>
<dbReference type="PROSITE" id="PS51104">
    <property type="entry name" value="PTS_EIIC_TYPE_2"/>
    <property type="match status" value="1"/>
</dbReference>
<name>A0A3E2W0X5_CLOIN</name>
<keyword evidence="4" id="KW-0762">Sugar transport</keyword>
<feature type="transmembrane region" description="Helical" evidence="9">
    <location>
        <begin position="222"/>
        <end position="240"/>
    </location>
</feature>
<dbReference type="EMBL" id="QVEV01000004">
    <property type="protein sequence ID" value="RGC17650.1"/>
    <property type="molecule type" value="Genomic_DNA"/>
</dbReference>
<keyword evidence="8 9" id="KW-0472">Membrane</keyword>
<evidence type="ECO:0000256" key="3">
    <source>
        <dbReference type="ARBA" id="ARBA00022475"/>
    </source>
</evidence>
<dbReference type="InterPro" id="IPR004703">
    <property type="entry name" value="PTS_sugar-sp_permease"/>
</dbReference>
<feature type="transmembrane region" description="Helical" evidence="9">
    <location>
        <begin position="306"/>
        <end position="330"/>
    </location>
</feature>
<dbReference type="GO" id="GO:0015577">
    <property type="term" value="F:galactitol transmembrane transporter activity"/>
    <property type="evidence" value="ECO:0007669"/>
    <property type="project" value="InterPro"/>
</dbReference>
<evidence type="ECO:0000256" key="5">
    <source>
        <dbReference type="ARBA" id="ARBA00022683"/>
    </source>
</evidence>
<dbReference type="PANTHER" id="PTHR37324:SF2">
    <property type="entry name" value="PTS SYSTEM GALACTITOL-SPECIFIC EIIC COMPONENT"/>
    <property type="match status" value="1"/>
</dbReference>
<feature type="transmembrane region" description="Helical" evidence="9">
    <location>
        <begin position="252"/>
        <end position="285"/>
    </location>
</feature>
<dbReference type="OrthoDB" id="9787936at2"/>
<evidence type="ECO:0000256" key="6">
    <source>
        <dbReference type="ARBA" id="ARBA00022692"/>
    </source>
</evidence>